<dbReference type="HOGENOM" id="CLU_000445_5_0_9"/>
<evidence type="ECO:0000313" key="8">
    <source>
        <dbReference type="Proteomes" id="UP000007392"/>
    </source>
</evidence>
<dbReference type="PANTHER" id="PTHR43280">
    <property type="entry name" value="ARAC-FAMILY TRANSCRIPTIONAL REGULATOR"/>
    <property type="match status" value="1"/>
</dbReference>
<dbReference type="PANTHER" id="PTHR43280:SF2">
    <property type="entry name" value="HTH-TYPE TRANSCRIPTIONAL REGULATOR EXSA"/>
    <property type="match status" value="1"/>
</dbReference>
<dbReference type="SMART" id="SM00342">
    <property type="entry name" value="HTH_ARAC"/>
    <property type="match status" value="1"/>
</dbReference>
<dbReference type="GO" id="GO:0003700">
    <property type="term" value="F:DNA-binding transcription factor activity"/>
    <property type="evidence" value="ECO:0007669"/>
    <property type="project" value="InterPro"/>
</dbReference>
<dbReference type="SUPFAM" id="SSF46689">
    <property type="entry name" value="Homeodomain-like"/>
    <property type="match status" value="2"/>
</dbReference>
<dbReference type="PROSITE" id="PS50110">
    <property type="entry name" value="RESPONSE_REGULATORY"/>
    <property type="match status" value="1"/>
</dbReference>
<evidence type="ECO:0000256" key="2">
    <source>
        <dbReference type="ARBA" id="ARBA00023125"/>
    </source>
</evidence>
<dbReference type="PROSITE" id="PS00041">
    <property type="entry name" value="HTH_ARAC_FAMILY_1"/>
    <property type="match status" value="1"/>
</dbReference>
<evidence type="ECO:0000259" key="5">
    <source>
        <dbReference type="PROSITE" id="PS01124"/>
    </source>
</evidence>
<dbReference type="GO" id="GO:0043565">
    <property type="term" value="F:sequence-specific DNA binding"/>
    <property type="evidence" value="ECO:0007669"/>
    <property type="project" value="InterPro"/>
</dbReference>
<gene>
    <name evidence="7" type="ORF">B2K_22215</name>
</gene>
<feature type="domain" description="HTH araC/xylS-type" evidence="5">
    <location>
        <begin position="385"/>
        <end position="483"/>
    </location>
</feature>
<proteinExistence type="predicted"/>
<keyword evidence="4" id="KW-0597">Phosphoprotein</keyword>
<dbReference type="Proteomes" id="UP000007392">
    <property type="component" value="Chromosome"/>
</dbReference>
<dbReference type="EMBL" id="CP003422">
    <property type="protein sequence ID" value="AFH63375.2"/>
    <property type="molecule type" value="Genomic_DNA"/>
</dbReference>
<dbReference type="InterPro" id="IPR018060">
    <property type="entry name" value="HTH_AraC"/>
</dbReference>
<evidence type="ECO:0000256" key="3">
    <source>
        <dbReference type="ARBA" id="ARBA00023163"/>
    </source>
</evidence>
<dbReference type="InterPro" id="IPR018062">
    <property type="entry name" value="HTH_AraC-typ_CS"/>
</dbReference>
<protein>
    <submittedName>
        <fullName evidence="7">AraC family transcriptional regulator</fullName>
    </submittedName>
</protein>
<accession>I0BLX8</accession>
<dbReference type="InterPro" id="IPR011006">
    <property type="entry name" value="CheY-like_superfamily"/>
</dbReference>
<dbReference type="AlphaFoldDB" id="I0BLX8"/>
<dbReference type="RefSeq" id="WP_016362745.1">
    <property type="nucleotide sequence ID" value="NC_017672.3"/>
</dbReference>
<evidence type="ECO:0000259" key="6">
    <source>
        <dbReference type="PROSITE" id="PS50110"/>
    </source>
</evidence>
<dbReference type="SMART" id="SM00448">
    <property type="entry name" value="REC"/>
    <property type="match status" value="1"/>
</dbReference>
<dbReference type="InterPro" id="IPR001789">
    <property type="entry name" value="Sig_transdc_resp-reg_receiver"/>
</dbReference>
<evidence type="ECO:0000256" key="4">
    <source>
        <dbReference type="PROSITE-ProRule" id="PRU00169"/>
    </source>
</evidence>
<keyword evidence="2" id="KW-0238">DNA-binding</keyword>
<keyword evidence="1" id="KW-0805">Transcription regulation</keyword>
<dbReference type="Gene3D" id="1.10.10.60">
    <property type="entry name" value="Homeodomain-like"/>
    <property type="match status" value="2"/>
</dbReference>
<dbReference type="Gene3D" id="3.40.50.2300">
    <property type="match status" value="1"/>
</dbReference>
<dbReference type="OrthoDB" id="1769137at2"/>
<organism evidence="7 8">
    <name type="scientific">Paenibacillus mucilaginosus K02</name>
    <dbReference type="NCBI Taxonomy" id="997761"/>
    <lineage>
        <taxon>Bacteria</taxon>
        <taxon>Bacillati</taxon>
        <taxon>Bacillota</taxon>
        <taxon>Bacilli</taxon>
        <taxon>Bacillales</taxon>
        <taxon>Paenibacillaceae</taxon>
        <taxon>Paenibacillus</taxon>
    </lineage>
</organism>
<keyword evidence="3" id="KW-0804">Transcription</keyword>
<dbReference type="InterPro" id="IPR009057">
    <property type="entry name" value="Homeodomain-like_sf"/>
</dbReference>
<dbReference type="SUPFAM" id="SSF52172">
    <property type="entry name" value="CheY-like"/>
    <property type="match status" value="1"/>
</dbReference>
<dbReference type="Pfam" id="PF00072">
    <property type="entry name" value="Response_reg"/>
    <property type="match status" value="1"/>
</dbReference>
<dbReference type="PROSITE" id="PS01124">
    <property type="entry name" value="HTH_ARAC_FAMILY_2"/>
    <property type="match status" value="1"/>
</dbReference>
<feature type="domain" description="Response regulatory" evidence="6">
    <location>
        <begin position="3"/>
        <end position="120"/>
    </location>
</feature>
<evidence type="ECO:0000313" key="7">
    <source>
        <dbReference type="EMBL" id="AFH63375.2"/>
    </source>
</evidence>
<feature type="modified residue" description="4-aspartylphosphate" evidence="4">
    <location>
        <position position="55"/>
    </location>
</feature>
<evidence type="ECO:0000256" key="1">
    <source>
        <dbReference type="ARBA" id="ARBA00023015"/>
    </source>
</evidence>
<dbReference type="CDD" id="cd17536">
    <property type="entry name" value="REC_YesN-like"/>
    <property type="match status" value="1"/>
</dbReference>
<reference evidence="7 8" key="1">
    <citation type="submission" date="2013-06" db="EMBL/GenBank/DDBJ databases">
        <title>Complete genome sequence of Paenibacillus mucilaginosus K02.</title>
        <authorList>
            <person name="Xiao B."/>
            <person name="Sun L."/>
            <person name="Xiao L."/>
            <person name="Lian B."/>
        </authorList>
    </citation>
    <scope>NUCLEOTIDE SEQUENCE [LARGE SCALE GENOMIC DNA]</scope>
    <source>
        <strain evidence="7 8">K02</strain>
    </source>
</reference>
<dbReference type="GO" id="GO:0000160">
    <property type="term" value="P:phosphorelay signal transduction system"/>
    <property type="evidence" value="ECO:0007669"/>
    <property type="project" value="InterPro"/>
</dbReference>
<dbReference type="KEGG" id="pmw:B2K_22215"/>
<sequence length="497" mass="54988">MIQVLVVDDDKLVRKGLIAAMPWKECGMEVAGEAANGMKALEFLESHRVDLLLTDLAMPVMTGIELIREVRRRNIPVHIAVLTLHQDFEYIQEALRLGAIDYIAKVQLETERFEEVLGRIAGRIREVQAGQPAVEPGASEGDVLGADCGAAFLTLLPDADAAWLPGLLAGAGEAPAAPQLQELERGLWLWQPAAGAGAEAALSRVEEQWQRQQIAPGWALLELDGLRRSTPGEVQRALREYKDHCLFRDMRPDGRLPGPFCPAEWAACGWKAAGEPGTPAAGASAVLPAEPWLSPEWIHSTARCAEMKQRLAAARMAPAALYALLYTLAGSWGRFFREVAGLEIRPPAGMVYRYEAMQWIDATSAEVRQAMGRSTHSEEVVEAVMKSVHLIHEELGGEMTAQEAARRVHMSRSHFSECFKAIVGCTFNEYLRKVRMAKAEEFLIHTDKPVQWIAEKTGYLDEKYFRRTFREVTGLLPSEYRQVRKQGGAVSPDGGDK</sequence>
<dbReference type="Pfam" id="PF12833">
    <property type="entry name" value="HTH_18"/>
    <property type="match status" value="1"/>
</dbReference>
<name>I0BLX8_9BACL</name>